<evidence type="ECO:0000259" key="3">
    <source>
        <dbReference type="Pfam" id="PF00881"/>
    </source>
</evidence>
<accession>A0A6J7DUA0</accession>
<dbReference type="PANTHER" id="PTHR43673">
    <property type="entry name" value="NAD(P)H NITROREDUCTASE YDGI-RELATED"/>
    <property type="match status" value="1"/>
</dbReference>
<keyword evidence="2" id="KW-0560">Oxidoreductase</keyword>
<organism evidence="4">
    <name type="scientific">freshwater metagenome</name>
    <dbReference type="NCBI Taxonomy" id="449393"/>
    <lineage>
        <taxon>unclassified sequences</taxon>
        <taxon>metagenomes</taxon>
        <taxon>ecological metagenomes</taxon>
    </lineage>
</organism>
<dbReference type="Pfam" id="PF00881">
    <property type="entry name" value="Nitroreductase"/>
    <property type="match status" value="1"/>
</dbReference>
<name>A0A6J7DUA0_9ZZZZ</name>
<evidence type="ECO:0000256" key="1">
    <source>
        <dbReference type="ARBA" id="ARBA00007118"/>
    </source>
</evidence>
<proteinExistence type="inferred from homology"/>
<feature type="domain" description="Nitroreductase" evidence="3">
    <location>
        <begin position="11"/>
        <end position="192"/>
    </location>
</feature>
<protein>
    <submittedName>
        <fullName evidence="4">Unannotated protein</fullName>
    </submittedName>
</protein>
<sequence length="221" mass="23456">MELSTALRTTGSVRAFTDEAVDDATLYALLDDARFAPSGGNRQGWRVAVVRDLAKREALAELMRPVWDDYVAVRGTGMTPFTVVDPGTYQPAERAPGHSPNDLLDNIATTPVVLVVAADLSLVSMMDKDLDRAAITGGASIYPFCWNLLLAARDRGLGGVMTTFLARAEPAAAPLLGLPANYAIASTIFIGHPVHQPTKLKRAPVEAFATIDGFAGEAFAG</sequence>
<dbReference type="PANTHER" id="PTHR43673:SF10">
    <property type="entry name" value="NADH DEHYDROGENASE_NAD(P)H NITROREDUCTASE XCC3605-RELATED"/>
    <property type="match status" value="1"/>
</dbReference>
<gene>
    <name evidence="4" type="ORF">UFOPK3376_01024</name>
</gene>
<dbReference type="GO" id="GO:0016491">
    <property type="term" value="F:oxidoreductase activity"/>
    <property type="evidence" value="ECO:0007669"/>
    <property type="project" value="UniProtKB-KW"/>
</dbReference>
<dbReference type="AlphaFoldDB" id="A0A6J7DUA0"/>
<evidence type="ECO:0000256" key="2">
    <source>
        <dbReference type="ARBA" id="ARBA00023002"/>
    </source>
</evidence>
<dbReference type="InterPro" id="IPR000415">
    <property type="entry name" value="Nitroreductase-like"/>
</dbReference>
<dbReference type="EMBL" id="CAFBLP010000020">
    <property type="protein sequence ID" value="CAB4874246.1"/>
    <property type="molecule type" value="Genomic_DNA"/>
</dbReference>
<dbReference type="CDD" id="cd02062">
    <property type="entry name" value="Nitro_FMN_reductase"/>
    <property type="match status" value="1"/>
</dbReference>
<reference evidence="4" key="1">
    <citation type="submission" date="2020-05" db="EMBL/GenBank/DDBJ databases">
        <authorList>
            <person name="Chiriac C."/>
            <person name="Salcher M."/>
            <person name="Ghai R."/>
            <person name="Kavagutti S V."/>
        </authorList>
    </citation>
    <scope>NUCLEOTIDE SEQUENCE</scope>
</reference>
<evidence type="ECO:0000313" key="4">
    <source>
        <dbReference type="EMBL" id="CAB4874246.1"/>
    </source>
</evidence>
<dbReference type="Gene3D" id="3.40.109.10">
    <property type="entry name" value="NADH Oxidase"/>
    <property type="match status" value="1"/>
</dbReference>
<dbReference type="InterPro" id="IPR029479">
    <property type="entry name" value="Nitroreductase"/>
</dbReference>
<comment type="similarity">
    <text evidence="1">Belongs to the nitroreductase family.</text>
</comment>
<dbReference type="SUPFAM" id="SSF55469">
    <property type="entry name" value="FMN-dependent nitroreductase-like"/>
    <property type="match status" value="1"/>
</dbReference>